<keyword evidence="2" id="KW-0677">Repeat</keyword>
<reference evidence="7" key="1">
    <citation type="submission" date="2024-03" db="EMBL/GenBank/DDBJ databases">
        <authorList>
            <consortium name="ELIXIR-Norway"/>
            <consortium name="Elixir Norway"/>
        </authorList>
    </citation>
    <scope>NUCLEOTIDE SEQUENCE</scope>
</reference>
<dbReference type="InterPro" id="IPR036770">
    <property type="entry name" value="Ankyrin_rpt-contain_sf"/>
</dbReference>
<feature type="domain" description="BTB" evidence="6">
    <location>
        <begin position="193"/>
        <end position="260"/>
    </location>
</feature>
<evidence type="ECO:0000259" key="6">
    <source>
        <dbReference type="PROSITE" id="PS50097"/>
    </source>
</evidence>
<gene>
    <name evidence="7" type="ORF">CSSPJE1EN2_LOCUS18943</name>
</gene>
<dbReference type="Pfam" id="PF00651">
    <property type="entry name" value="BTB"/>
    <property type="match status" value="2"/>
</dbReference>
<dbReference type="SUPFAM" id="SSF48403">
    <property type="entry name" value="Ankyrin repeat"/>
    <property type="match status" value="1"/>
</dbReference>
<keyword evidence="8" id="KW-1185">Reference proteome</keyword>
<dbReference type="PROSITE" id="PS50097">
    <property type="entry name" value="BTB"/>
    <property type="match status" value="2"/>
</dbReference>
<dbReference type="Proteomes" id="UP001497522">
    <property type="component" value="Chromosome 5"/>
</dbReference>
<dbReference type="InterPro" id="IPR044515">
    <property type="entry name" value="ABTB1"/>
</dbReference>
<dbReference type="Gene3D" id="1.25.40.420">
    <property type="match status" value="1"/>
</dbReference>
<dbReference type="PROSITE" id="PS50088">
    <property type="entry name" value="ANK_REPEAT"/>
    <property type="match status" value="1"/>
</dbReference>
<evidence type="ECO:0000256" key="1">
    <source>
        <dbReference type="ARBA" id="ARBA00004906"/>
    </source>
</evidence>
<dbReference type="EMBL" id="OZ023706">
    <property type="protein sequence ID" value="CAK9876901.1"/>
    <property type="molecule type" value="Genomic_DNA"/>
</dbReference>
<feature type="repeat" description="ANK" evidence="4">
    <location>
        <begin position="36"/>
        <end position="63"/>
    </location>
</feature>
<evidence type="ECO:0000256" key="2">
    <source>
        <dbReference type="ARBA" id="ARBA00022737"/>
    </source>
</evidence>
<accession>A0ABP1BM79</accession>
<protein>
    <recommendedName>
        <fullName evidence="6">BTB domain-containing protein</fullName>
    </recommendedName>
</protein>
<keyword evidence="3 4" id="KW-0040">ANK repeat</keyword>
<organism evidence="7 8">
    <name type="scientific">Sphagnum jensenii</name>
    <dbReference type="NCBI Taxonomy" id="128206"/>
    <lineage>
        <taxon>Eukaryota</taxon>
        <taxon>Viridiplantae</taxon>
        <taxon>Streptophyta</taxon>
        <taxon>Embryophyta</taxon>
        <taxon>Bryophyta</taxon>
        <taxon>Sphagnophytina</taxon>
        <taxon>Sphagnopsida</taxon>
        <taxon>Sphagnales</taxon>
        <taxon>Sphagnaceae</taxon>
        <taxon>Sphagnum</taxon>
    </lineage>
</organism>
<dbReference type="InterPro" id="IPR002110">
    <property type="entry name" value="Ankyrin_rpt"/>
</dbReference>
<dbReference type="InterPro" id="IPR011333">
    <property type="entry name" value="SKP1/BTB/POZ_sf"/>
</dbReference>
<evidence type="ECO:0000313" key="8">
    <source>
        <dbReference type="Proteomes" id="UP001497522"/>
    </source>
</evidence>
<proteinExistence type="predicted"/>
<dbReference type="CDD" id="cd18186">
    <property type="entry name" value="BTB_POZ_ZBTB_KLHL-like"/>
    <property type="match status" value="1"/>
</dbReference>
<dbReference type="InterPro" id="IPR000210">
    <property type="entry name" value="BTB/POZ_dom"/>
</dbReference>
<evidence type="ECO:0000256" key="3">
    <source>
        <dbReference type="ARBA" id="ARBA00023043"/>
    </source>
</evidence>
<dbReference type="PANTHER" id="PTHR46231">
    <property type="entry name" value="ANKYRIN REPEAT AND BTB/POZ DOMAIN-CONTAINING PROTEIN 1"/>
    <property type="match status" value="1"/>
</dbReference>
<dbReference type="SMART" id="SM00225">
    <property type="entry name" value="BTB"/>
    <property type="match status" value="2"/>
</dbReference>
<dbReference type="PANTHER" id="PTHR46231:SF1">
    <property type="entry name" value="ANKYRIN REPEAT AND BTB_POZ DOMAIN-CONTAINING PROTEIN 1"/>
    <property type="match status" value="1"/>
</dbReference>
<dbReference type="Gene3D" id="3.30.710.10">
    <property type="entry name" value="Potassium Channel Kv1.1, Chain A"/>
    <property type="match status" value="2"/>
</dbReference>
<feature type="region of interest" description="Disordered" evidence="5">
    <location>
        <begin position="531"/>
        <end position="556"/>
    </location>
</feature>
<name>A0ABP1BM79_9BRYO</name>
<feature type="domain" description="BTB" evidence="6">
    <location>
        <begin position="367"/>
        <end position="449"/>
    </location>
</feature>
<comment type="pathway">
    <text evidence="1">Protein modification; protein ubiquitination.</text>
</comment>
<sequence length="607" mass="67987">MSQGVSVVGDDLDNIFYGDEPDEPALPRKKVPTGDVYEASRAGDVERLKLLLNEGANVNARDAWDSAALYYACLAGHLDAARILLENGAICSENTFDGDRCHYAALNLHVRKLLKAFEARPPPLDPLPRSFRELFIIFDANSRYIEGNPAAPYETLSINEFGLKQRVKSGVSASLEPAMMVNTYTGTEDVLGPDIILFLAGRPVGAHRAILAARSPFFRRQFETGWKGRREVRLANPKLKFAALFSLLHFFYTDRLDVAVDDMEDLVRICKVCGCDGLRRALESEIVHQKYADYKSLKGVEDSQKRFILQASSLPEGEHLPAAMQALLALALENSTDEAQLDGNQRLEHAFDACFISQKDNYKEDFADVCLHVGGKRYRCHTVILGARSEYFKARFSKRNGFQEGLQETTLLQKGKGLSLPLLQEHDLSAGAFEKVLEYIYTDTVKEVDPNQAEEIFDAASRYLLFPLKRAVTDALLPHLETASPSELCHWLLLADMYGAWKLREYCLDAMAVNFEIFAATPEFRRMLQSLPPPSGDFTERTTAPSAPGEVGKDTNENLLDDLREKWLAEEGAELDERDESARRFDHRLELLVAAAENDEFDNSETG</sequence>
<dbReference type="CDD" id="cd14733">
    <property type="entry name" value="BACK"/>
    <property type="match status" value="1"/>
</dbReference>
<dbReference type="Pfam" id="PF12796">
    <property type="entry name" value="Ank_2"/>
    <property type="match status" value="1"/>
</dbReference>
<evidence type="ECO:0000256" key="5">
    <source>
        <dbReference type="SAM" id="MobiDB-lite"/>
    </source>
</evidence>
<dbReference type="Gene3D" id="1.25.40.20">
    <property type="entry name" value="Ankyrin repeat-containing domain"/>
    <property type="match status" value="1"/>
</dbReference>
<dbReference type="SUPFAM" id="SSF54695">
    <property type="entry name" value="POZ domain"/>
    <property type="match status" value="2"/>
</dbReference>
<evidence type="ECO:0000313" key="7">
    <source>
        <dbReference type="EMBL" id="CAK9876901.1"/>
    </source>
</evidence>
<feature type="region of interest" description="Disordered" evidence="5">
    <location>
        <begin position="1"/>
        <end position="24"/>
    </location>
</feature>
<evidence type="ECO:0000256" key="4">
    <source>
        <dbReference type="PROSITE-ProRule" id="PRU00023"/>
    </source>
</evidence>